<name>X8AHC1_MYCXE</name>
<dbReference type="EMBL" id="JAOB01000060">
    <property type="protein sequence ID" value="EUA30566.1"/>
    <property type="molecule type" value="Genomic_DNA"/>
</dbReference>
<dbReference type="AlphaFoldDB" id="X8AHC1"/>
<dbReference type="EC" id="2.7.9.1" evidence="2"/>
<feature type="compositionally biased region" description="Basic and acidic residues" evidence="1">
    <location>
        <begin position="74"/>
        <end position="84"/>
    </location>
</feature>
<sequence>MVGERVPDLAELTELARLHSPLRAHVAGEYPTLANNSEAAVRDALATGHTDVVCPTPLITMLTAIRLADTEEMTLRHDRIEDPSSHTTQGQNSRG</sequence>
<keyword evidence="2" id="KW-0808">Transferase</keyword>
<feature type="compositionally biased region" description="Polar residues" evidence="1">
    <location>
        <begin position="85"/>
        <end position="95"/>
    </location>
</feature>
<gene>
    <name evidence="2" type="ORF">I553_4823</name>
</gene>
<proteinExistence type="predicted"/>
<dbReference type="GO" id="GO:0050242">
    <property type="term" value="F:pyruvate, phosphate dikinase activity"/>
    <property type="evidence" value="ECO:0007669"/>
    <property type="project" value="UniProtKB-EC"/>
</dbReference>
<protein>
    <submittedName>
        <fullName evidence="2">Pyruvate phosphate dikinase domain protein</fullName>
        <ecNumber evidence="2">2.7.9.1</ecNumber>
    </submittedName>
</protein>
<keyword evidence="2" id="KW-0418">Kinase</keyword>
<keyword evidence="2" id="KW-0670">Pyruvate</keyword>
<organism evidence="2">
    <name type="scientific">Mycobacterium xenopi 4042</name>
    <dbReference type="NCBI Taxonomy" id="1299334"/>
    <lineage>
        <taxon>Bacteria</taxon>
        <taxon>Bacillati</taxon>
        <taxon>Actinomycetota</taxon>
        <taxon>Actinomycetes</taxon>
        <taxon>Mycobacteriales</taxon>
        <taxon>Mycobacteriaceae</taxon>
        <taxon>Mycobacterium</taxon>
    </lineage>
</organism>
<evidence type="ECO:0000313" key="2">
    <source>
        <dbReference type="EMBL" id="EUA30566.1"/>
    </source>
</evidence>
<reference evidence="2" key="1">
    <citation type="submission" date="2014-01" db="EMBL/GenBank/DDBJ databases">
        <authorList>
            <person name="Brown-Elliot B."/>
            <person name="Wallace R."/>
            <person name="Lenaerts A."/>
            <person name="Ordway D."/>
            <person name="DeGroote M.A."/>
            <person name="Parker T."/>
            <person name="Sizemore C."/>
            <person name="Tallon L.J."/>
            <person name="Sadzewicz L.K."/>
            <person name="Sengamalay N."/>
            <person name="Fraser C.M."/>
            <person name="Hine E."/>
            <person name="Shefchek K.A."/>
            <person name="Das S.P."/>
            <person name="Tettelin H."/>
        </authorList>
    </citation>
    <scope>NUCLEOTIDE SEQUENCE [LARGE SCALE GENOMIC DNA]</scope>
    <source>
        <strain evidence="2">4042</strain>
    </source>
</reference>
<comment type="caution">
    <text evidence="2">The sequence shown here is derived from an EMBL/GenBank/DDBJ whole genome shotgun (WGS) entry which is preliminary data.</text>
</comment>
<feature type="region of interest" description="Disordered" evidence="1">
    <location>
        <begin position="74"/>
        <end position="95"/>
    </location>
</feature>
<accession>X8AHC1</accession>
<dbReference type="PATRIC" id="fig|1299334.3.peg.6495"/>
<evidence type="ECO:0000256" key="1">
    <source>
        <dbReference type="SAM" id="MobiDB-lite"/>
    </source>
</evidence>
<dbReference type="GO" id="GO:0016301">
    <property type="term" value="F:kinase activity"/>
    <property type="evidence" value="ECO:0007669"/>
    <property type="project" value="UniProtKB-KW"/>
</dbReference>